<dbReference type="EMBL" id="GL882886">
    <property type="protein sequence ID" value="EGF79312.1"/>
    <property type="molecule type" value="Genomic_DNA"/>
</dbReference>
<organism evidence="23 24">
    <name type="scientific">Batrachochytrium dendrobatidis (strain JAM81 / FGSC 10211)</name>
    <name type="common">Frog chytrid fungus</name>
    <dbReference type="NCBI Taxonomy" id="684364"/>
    <lineage>
        <taxon>Eukaryota</taxon>
        <taxon>Fungi</taxon>
        <taxon>Fungi incertae sedis</taxon>
        <taxon>Chytridiomycota</taxon>
        <taxon>Chytridiomycota incertae sedis</taxon>
        <taxon>Chytridiomycetes</taxon>
        <taxon>Rhizophydiales</taxon>
        <taxon>Rhizophydiales incertae sedis</taxon>
        <taxon>Batrachochytrium</taxon>
    </lineage>
</organism>
<evidence type="ECO:0000256" key="13">
    <source>
        <dbReference type="ARBA" id="ARBA00023054"/>
    </source>
</evidence>
<dbReference type="PANTHER" id="PTHR13034:SF2">
    <property type="entry name" value="DYNACTIN SUBUNIT 4"/>
    <property type="match status" value="1"/>
</dbReference>
<keyword evidence="10" id="KW-0597">Phosphoprotein</keyword>
<dbReference type="FunFam" id="3.40.430.10:FF:000035">
    <property type="entry name" value="RibD domain-containing protein"/>
    <property type="match status" value="1"/>
</dbReference>
<evidence type="ECO:0000256" key="15">
    <source>
        <dbReference type="ARBA" id="ARBA00030073"/>
    </source>
</evidence>
<comment type="catalytic activity">
    <reaction evidence="19">
        <text>2,5-diamino-6-(1-D-ribitylamino)pyrimidin-4(3H)-one 5'-phosphate + NAD(+) = 2,5-diamino-6-(1-D-ribosylamino)pyrimidin-4(3H)-one 5'-phosphate + NADH + H(+)</text>
        <dbReference type="Rhea" id="RHEA:27274"/>
        <dbReference type="ChEBI" id="CHEBI:15378"/>
        <dbReference type="ChEBI" id="CHEBI:57540"/>
        <dbReference type="ChEBI" id="CHEBI:57945"/>
        <dbReference type="ChEBI" id="CHEBI:58890"/>
        <dbReference type="ChEBI" id="CHEBI:59545"/>
        <dbReference type="EC" id="1.1.1.302"/>
    </reaction>
</comment>
<comment type="function">
    <text evidence="1">Catalyzes an early step in riboflavin biosynthesis, the NADPH-dependent reduction of the ribose side chain of 2,5-diamino-6-ribosylamino-4(3H)-pyrimidinone 5'-phosphate, yielding 2,5-diamino-6-ribitylamino-4(3H)-pyrimidinone 5'-phosphate.</text>
</comment>
<dbReference type="PANTHER" id="PTHR13034">
    <property type="entry name" value="DYNACTIN P62 SUBUNIT"/>
    <property type="match status" value="1"/>
</dbReference>
<keyword evidence="12" id="KW-0007">Acetylation</keyword>
<sequence>MLGIIPRLGEFESPDISIDDIASFYSLGTAVVPKHIPYTWTNSVTTLDGILHFGDNSLVSDVALKHAPGIGHWSNADWRLLNAGWAHADAVLITGEILRKEKEAGCIVQFDDLIRYRLNVLGKLDAQPIQVVVSSMCDFELDRPLFMGSGNQDGAKLQVWIITTALGAASLENRLRPFRESGKLESNVTVMIGDTLHTTIKPRVDLIWVFKLLRAKGVEYLDVSAGGSVIRKCIDLELLNETRLTIAGHVAGPFDMSGNKRPELFPIDSDRFKSYPPDKSPLFAMRALRTAGDYLDGTDSTTADFVQSAPLLPVNGLQVHTLDRLLFCSVCNELKCDGCVSQEVSCCYCPNCMFEVPTTSIKTERGSCGRNCFNCPICGCITTVTNAAAQEGSGTDAQIVGGAYYLSCSTCRWDSTECGLRFERPTGLAAHISKLDSDSPQIKEYDHLLEHYIETMRTFRSSGVGSGDLASSLGSHVFGSLHSSLGLLNSSIRLLRIKPDRRVLAYEPKSKPSTQPVDAVATFLGIPYNERTSLEQRLRQSNGTSIIDINQLRPERVQLRSKRNKRCLKCEHILVKPETKAASTRFGIKMAARDKIPRIQITPPLPLSPIEVGREFTMHLRFVNPLSSSVYIDLETRSAASSLCTVQLHTSNLTLDAYTDPWEIPETVVRSSSTPISINSAAGGHLPMNFEACAVTGPHEQIVVLSVTPLKFESEIHFPIQVNFTTKVESHEAGESTDTSDVSKVTKDPVKQRISFWIVVGVGKSGPHPTVNTENTDHT</sequence>
<feature type="domain" description="Bacterial bifunctional deaminase-reductase C-terminal" evidence="22">
    <location>
        <begin position="42"/>
        <end position="252"/>
    </location>
</feature>
<evidence type="ECO:0000256" key="10">
    <source>
        <dbReference type="ARBA" id="ARBA00022553"/>
    </source>
</evidence>
<comment type="subunit">
    <text evidence="21">Subunit of dynactin, a multiprotein complex part of a tripartite complex with dynein and a adapter, such as BICDL1, BICD2 or HOOK3. The dynactin complex is built around ACTR1A/ACTB filament and consists of an actin-related filament composed of a shoulder domain, a pointed end and a barbed end. Its length is defined by its flexible shoulder domain. The soulder is composed of 2 DCTN1 subunits, 4 DCTN2 and 2 DCTN3. The 4 DCNT2 (via N-terminus) bind the ACTR1A filament and act as molecular rulers to determine the length. The pointed end is important for binding dynein-dynactin cargo adapters. Consists of 4 subunits: ACTR10, DCNT4, DCTN5 and DCTN6. The barbed end is composed of a CAPZA1:CAPZB heterodimers, which binds ACTR1A/ACTB filament and dynactin and stabilizes dynactin. Interacts with ATP7B, but not ATP7A, in a copper-dependent manner. Interacts with ANK2; this interaction is required for localization at costameres. Interacts with N4BP2L1.</text>
</comment>
<dbReference type="GO" id="GO:0005869">
    <property type="term" value="C:dynactin complex"/>
    <property type="evidence" value="ECO:0000318"/>
    <property type="project" value="GO_Central"/>
</dbReference>
<evidence type="ECO:0000256" key="9">
    <source>
        <dbReference type="ARBA" id="ARBA00022499"/>
    </source>
</evidence>
<evidence type="ECO:0000313" key="23">
    <source>
        <dbReference type="EMBL" id="EGF79312.1"/>
    </source>
</evidence>
<dbReference type="SUPFAM" id="SSF53597">
    <property type="entry name" value="Dihydrofolate reductase-like"/>
    <property type="match status" value="1"/>
</dbReference>
<dbReference type="OrthoDB" id="2096723at2759"/>
<evidence type="ECO:0000256" key="16">
    <source>
        <dbReference type="ARBA" id="ARBA00031630"/>
    </source>
</evidence>
<dbReference type="STRING" id="684364.F4P6A0"/>
<evidence type="ECO:0000256" key="5">
    <source>
        <dbReference type="ARBA" id="ARBA00009723"/>
    </source>
</evidence>
<dbReference type="InterPro" id="IPR024072">
    <property type="entry name" value="DHFR-like_dom_sf"/>
</dbReference>
<evidence type="ECO:0000259" key="22">
    <source>
        <dbReference type="Pfam" id="PF01872"/>
    </source>
</evidence>
<comment type="similarity">
    <text evidence="5">Belongs to the HTP reductase family.</text>
</comment>
<evidence type="ECO:0000256" key="6">
    <source>
        <dbReference type="ARBA" id="ARBA00012851"/>
    </source>
</evidence>
<dbReference type="Proteomes" id="UP000007241">
    <property type="component" value="Unassembled WGS sequence"/>
</dbReference>
<evidence type="ECO:0000256" key="21">
    <source>
        <dbReference type="ARBA" id="ARBA00093507"/>
    </source>
</evidence>
<dbReference type="InParanoid" id="F4P6A0"/>
<keyword evidence="13" id="KW-0175">Coiled coil</keyword>
<accession>F4P6A0</accession>
<keyword evidence="14" id="KW-0206">Cytoskeleton</keyword>
<dbReference type="InterPro" id="IPR002734">
    <property type="entry name" value="RibDG_C"/>
</dbReference>
<evidence type="ECO:0000256" key="19">
    <source>
        <dbReference type="ARBA" id="ARBA00047550"/>
    </source>
</evidence>
<dbReference type="AlphaFoldDB" id="F4P6A0"/>
<evidence type="ECO:0000256" key="18">
    <source>
        <dbReference type="ARBA" id="ARBA00034864"/>
    </source>
</evidence>
<dbReference type="GO" id="GO:0008703">
    <property type="term" value="F:5-amino-6-(5-phosphoribosylamino)uracil reductase activity"/>
    <property type="evidence" value="ECO:0007669"/>
    <property type="project" value="InterPro"/>
</dbReference>
<comment type="subcellular location">
    <subcellularLocation>
        <location evidence="2">Cytoplasm</location>
        <location evidence="2">Cytoskeleton</location>
        <location evidence="2">Microtubule organizing center</location>
        <location evidence="2">Centrosome</location>
    </subcellularLocation>
    <subcellularLocation>
        <location evidence="3">Cytoplasm</location>
        <location evidence="3">Cytoskeleton</location>
        <location evidence="3">Stress fiber</location>
    </subcellularLocation>
    <subcellularLocation>
        <location evidence="4">Cytoplasm</location>
        <location evidence="4">Myofibril</location>
    </subcellularLocation>
</comment>
<dbReference type="GeneID" id="18240777"/>
<evidence type="ECO:0000256" key="17">
    <source>
        <dbReference type="ARBA" id="ARBA00034776"/>
    </source>
</evidence>
<evidence type="ECO:0000256" key="3">
    <source>
        <dbReference type="ARBA" id="ARBA00004529"/>
    </source>
</evidence>
<evidence type="ECO:0000256" key="1">
    <source>
        <dbReference type="ARBA" id="ARBA00003555"/>
    </source>
</evidence>
<keyword evidence="8" id="KW-0963">Cytoplasm</keyword>
<evidence type="ECO:0000256" key="7">
    <source>
        <dbReference type="ARBA" id="ARBA00015035"/>
    </source>
</evidence>
<evidence type="ECO:0000256" key="14">
    <source>
        <dbReference type="ARBA" id="ARBA00023212"/>
    </source>
</evidence>
<dbReference type="Gene3D" id="3.40.430.10">
    <property type="entry name" value="Dihydrofolate Reductase, subunit A"/>
    <property type="match status" value="1"/>
</dbReference>
<dbReference type="EC" id="1.1.1.302" evidence="6"/>
<comment type="similarity">
    <text evidence="17">Belongs to the dynactin subunit 4 family.</text>
</comment>
<protein>
    <recommendedName>
        <fullName evidence="7">2,5-diamino-6-ribosylamino-4(3H)-pyrimidinone 5'-phosphate reductase</fullName>
        <ecNumber evidence="6">1.1.1.302</ecNumber>
    </recommendedName>
    <alternativeName>
        <fullName evidence="16">2,5-diamino-6-(5-phospho-D-ribosylamino)pyrimidin-4(3H)-one reductase</fullName>
    </alternativeName>
    <alternativeName>
        <fullName evidence="15">2,5-diamino-6-ribitylamino-4(3H)-pyrimidinone 5'-phosphate synthase</fullName>
    </alternativeName>
    <alternativeName>
        <fullName evidence="18">Dynactin subunit 4</fullName>
    </alternativeName>
</protein>
<evidence type="ECO:0000256" key="4">
    <source>
        <dbReference type="ARBA" id="ARBA00004657"/>
    </source>
</evidence>
<dbReference type="OMA" id="RANMIRI"/>
<reference evidence="23 24" key="1">
    <citation type="submission" date="2009-12" db="EMBL/GenBank/DDBJ databases">
        <title>The draft genome of Batrachochytrium dendrobatidis.</title>
        <authorList>
            <consortium name="US DOE Joint Genome Institute (JGI-PGF)"/>
            <person name="Kuo A."/>
            <person name="Salamov A."/>
            <person name="Schmutz J."/>
            <person name="Lucas S."/>
            <person name="Pitluck S."/>
            <person name="Rosenblum E."/>
            <person name="Stajich J."/>
            <person name="Eisen M."/>
            <person name="Grigoriev I.V."/>
        </authorList>
    </citation>
    <scope>NUCLEOTIDE SEQUENCE [LARGE SCALE GENOMIC DNA]</scope>
    <source>
        <strain evidence="24">JAM81 / FGSC 10211</strain>
    </source>
</reference>
<name>F4P6A0_BATDJ</name>
<proteinExistence type="inferred from homology"/>
<comment type="catalytic activity">
    <reaction evidence="20">
        <text>2,5-diamino-6-(1-D-ribitylamino)pyrimidin-4(3H)-one 5'-phosphate + NADP(+) = 2,5-diamino-6-(1-D-ribosylamino)pyrimidin-4(3H)-one 5'-phosphate + NADPH + H(+)</text>
        <dbReference type="Rhea" id="RHEA:27278"/>
        <dbReference type="ChEBI" id="CHEBI:15378"/>
        <dbReference type="ChEBI" id="CHEBI:57783"/>
        <dbReference type="ChEBI" id="CHEBI:58349"/>
        <dbReference type="ChEBI" id="CHEBI:58890"/>
        <dbReference type="ChEBI" id="CHEBI:59545"/>
        <dbReference type="EC" id="1.1.1.302"/>
    </reaction>
</comment>
<dbReference type="GO" id="GO:0009231">
    <property type="term" value="P:riboflavin biosynthetic process"/>
    <property type="evidence" value="ECO:0007669"/>
    <property type="project" value="InterPro"/>
</dbReference>
<keyword evidence="9" id="KW-1017">Isopeptide bond</keyword>
<evidence type="ECO:0000256" key="11">
    <source>
        <dbReference type="ARBA" id="ARBA00022843"/>
    </source>
</evidence>
<evidence type="ECO:0000256" key="12">
    <source>
        <dbReference type="ARBA" id="ARBA00022990"/>
    </source>
</evidence>
<evidence type="ECO:0000256" key="2">
    <source>
        <dbReference type="ARBA" id="ARBA00004300"/>
    </source>
</evidence>
<evidence type="ECO:0000256" key="8">
    <source>
        <dbReference type="ARBA" id="ARBA00022490"/>
    </source>
</evidence>
<evidence type="ECO:0000256" key="20">
    <source>
        <dbReference type="ARBA" id="ARBA00049020"/>
    </source>
</evidence>
<evidence type="ECO:0000313" key="24">
    <source>
        <dbReference type="Proteomes" id="UP000007241"/>
    </source>
</evidence>
<keyword evidence="11" id="KW-0832">Ubl conjugation</keyword>
<dbReference type="Pfam" id="PF05502">
    <property type="entry name" value="Dynactin_p62"/>
    <property type="match status" value="2"/>
</dbReference>
<dbReference type="RefSeq" id="XP_006680009.1">
    <property type="nucleotide sequence ID" value="XM_006679946.1"/>
</dbReference>
<dbReference type="GO" id="GO:0001725">
    <property type="term" value="C:stress fiber"/>
    <property type="evidence" value="ECO:0007669"/>
    <property type="project" value="UniProtKB-SubCell"/>
</dbReference>
<dbReference type="HOGENOM" id="CLU_359394_0_0_1"/>
<keyword evidence="24" id="KW-1185">Reference proteome</keyword>
<dbReference type="InterPro" id="IPR008603">
    <property type="entry name" value="DCTN4"/>
</dbReference>
<gene>
    <name evidence="23" type="ORF">BATDEDRAFT_35458</name>
</gene>
<dbReference type="Pfam" id="PF01872">
    <property type="entry name" value="RibD_C"/>
    <property type="match status" value="1"/>
</dbReference>